<feature type="region of interest" description="Disordered" evidence="1">
    <location>
        <begin position="30"/>
        <end position="56"/>
    </location>
</feature>
<evidence type="ECO:0000256" key="1">
    <source>
        <dbReference type="SAM" id="MobiDB-lite"/>
    </source>
</evidence>
<evidence type="ECO:0000313" key="2">
    <source>
        <dbReference type="EMBL" id="GGG24136.1"/>
    </source>
</evidence>
<proteinExistence type="predicted"/>
<dbReference type="RefSeq" id="WP_011710312.1">
    <property type="nucleotide sequence ID" value="NZ_BMIX01000001.1"/>
</dbReference>
<comment type="caution">
    <text evidence="2">The sequence shown here is derived from an EMBL/GenBank/DDBJ whole genome shotgun (WGS) entry which is preliminary data.</text>
</comment>
<accession>A0ABQ1WDV1</accession>
<name>A0ABQ1WDV1_9FLAO</name>
<sequence>MKIKITKKFVDQETGKTILPKKTIERNKERGQAIINAGYGEEVKPKAKKSESDTKE</sequence>
<feature type="compositionally biased region" description="Basic and acidic residues" evidence="1">
    <location>
        <begin position="41"/>
        <end position="56"/>
    </location>
</feature>
<reference evidence="3" key="1">
    <citation type="journal article" date="2019" name="Int. J. Syst. Evol. Microbiol.">
        <title>The Global Catalogue of Microorganisms (GCM) 10K type strain sequencing project: providing services to taxonomists for standard genome sequencing and annotation.</title>
        <authorList>
            <consortium name="The Broad Institute Genomics Platform"/>
            <consortium name="The Broad Institute Genome Sequencing Center for Infectious Disease"/>
            <person name="Wu L."/>
            <person name="Ma J."/>
        </authorList>
    </citation>
    <scope>NUCLEOTIDE SEQUENCE [LARGE SCALE GENOMIC DNA]</scope>
    <source>
        <strain evidence="3">CGMCC 1.15422</strain>
    </source>
</reference>
<gene>
    <name evidence="2" type="ORF">GCM10011532_04210</name>
</gene>
<organism evidence="2 3">
    <name type="scientific">Christiangramia forsetii</name>
    <dbReference type="NCBI Taxonomy" id="411153"/>
    <lineage>
        <taxon>Bacteria</taxon>
        <taxon>Pseudomonadati</taxon>
        <taxon>Bacteroidota</taxon>
        <taxon>Flavobacteriia</taxon>
        <taxon>Flavobacteriales</taxon>
        <taxon>Flavobacteriaceae</taxon>
        <taxon>Christiangramia</taxon>
    </lineage>
</organism>
<keyword evidence="3" id="KW-1185">Reference proteome</keyword>
<protein>
    <submittedName>
        <fullName evidence="2">Uncharacterized protein</fullName>
    </submittedName>
</protein>
<dbReference type="Proteomes" id="UP000605733">
    <property type="component" value="Unassembled WGS sequence"/>
</dbReference>
<dbReference type="EMBL" id="BMIX01000001">
    <property type="protein sequence ID" value="GGG24136.1"/>
    <property type="molecule type" value="Genomic_DNA"/>
</dbReference>
<evidence type="ECO:0000313" key="3">
    <source>
        <dbReference type="Proteomes" id="UP000605733"/>
    </source>
</evidence>